<name>A0A0V1HI08_9BILA</name>
<reference evidence="1 2" key="1">
    <citation type="submission" date="2015-01" db="EMBL/GenBank/DDBJ databases">
        <title>Evolution of Trichinella species and genotypes.</title>
        <authorList>
            <person name="Korhonen P.K."/>
            <person name="Edoardo P."/>
            <person name="Giuseppe L.R."/>
            <person name="Gasser R.B."/>
        </authorList>
    </citation>
    <scope>NUCLEOTIDE SEQUENCE [LARGE SCALE GENOMIC DNA]</scope>
    <source>
        <strain evidence="1">ISS1029</strain>
    </source>
</reference>
<dbReference type="EMBL" id="JYDP01000070">
    <property type="protein sequence ID" value="KRZ09602.1"/>
    <property type="molecule type" value="Genomic_DNA"/>
</dbReference>
<evidence type="ECO:0000313" key="2">
    <source>
        <dbReference type="Proteomes" id="UP000055024"/>
    </source>
</evidence>
<accession>A0A0V1HI08</accession>
<dbReference type="AlphaFoldDB" id="A0A0V1HI08"/>
<organism evidence="1 2">
    <name type="scientific">Trichinella zimbabwensis</name>
    <dbReference type="NCBI Taxonomy" id="268475"/>
    <lineage>
        <taxon>Eukaryota</taxon>
        <taxon>Metazoa</taxon>
        <taxon>Ecdysozoa</taxon>
        <taxon>Nematoda</taxon>
        <taxon>Enoplea</taxon>
        <taxon>Dorylaimia</taxon>
        <taxon>Trichinellida</taxon>
        <taxon>Trichinellidae</taxon>
        <taxon>Trichinella</taxon>
    </lineage>
</organism>
<sequence>MVYLLNYTGNISQNHIEHDNASYHQLCRKCLIISNSLAMLTRSKITINATELLQKMKRIFPKIDFNFLMVCLQWKGKHAKLQRISKEKES</sequence>
<dbReference type="OrthoDB" id="10522195at2759"/>
<keyword evidence="2" id="KW-1185">Reference proteome</keyword>
<comment type="caution">
    <text evidence="1">The sequence shown here is derived from an EMBL/GenBank/DDBJ whole genome shotgun (WGS) entry which is preliminary data.</text>
</comment>
<evidence type="ECO:0000313" key="1">
    <source>
        <dbReference type="EMBL" id="KRZ09602.1"/>
    </source>
</evidence>
<proteinExistence type="predicted"/>
<protein>
    <submittedName>
        <fullName evidence="1">Uncharacterized protein</fullName>
    </submittedName>
</protein>
<gene>
    <name evidence="1" type="ORF">T11_15300</name>
</gene>
<dbReference type="Proteomes" id="UP000055024">
    <property type="component" value="Unassembled WGS sequence"/>
</dbReference>